<evidence type="ECO:0000313" key="3">
    <source>
        <dbReference type="Proteomes" id="UP000095412"/>
    </source>
</evidence>
<protein>
    <submittedName>
        <fullName evidence="1">Protease</fullName>
        <ecNumber evidence="1">3.4.-.-</ecNumber>
    </submittedName>
</protein>
<evidence type="ECO:0000313" key="2">
    <source>
        <dbReference type="EMBL" id="SCT39571.1"/>
    </source>
</evidence>
<proteinExistence type="predicted"/>
<dbReference type="GO" id="GO:0008233">
    <property type="term" value="F:peptidase activity"/>
    <property type="evidence" value="ECO:0007669"/>
    <property type="project" value="UniProtKB-KW"/>
</dbReference>
<evidence type="ECO:0000313" key="1">
    <source>
        <dbReference type="EMBL" id="SCS26030.1"/>
    </source>
</evidence>
<name>A0A1D4QWH6_9STAP</name>
<keyword evidence="1" id="KW-0378">Hydrolase</keyword>
<dbReference type="EMBL" id="FMPI01000023">
    <property type="protein sequence ID" value="SCT39571.1"/>
    <property type="molecule type" value="Genomic_DNA"/>
</dbReference>
<dbReference type="AlphaFoldDB" id="A0A1D4QWH6"/>
<evidence type="ECO:0000313" key="4">
    <source>
        <dbReference type="Proteomes" id="UP000095768"/>
    </source>
</evidence>
<dbReference type="PANTHER" id="PTHR30217:SF7">
    <property type="entry name" value="TRNA HYDROXYLATION PROTEIN P2"/>
    <property type="match status" value="1"/>
</dbReference>
<reference evidence="1 4" key="1">
    <citation type="submission" date="2016-09" db="EMBL/GenBank/DDBJ databases">
        <authorList>
            <consortium name="Pathogen Informatics"/>
        </authorList>
    </citation>
    <scope>NUCLEOTIDE SEQUENCE [LARGE SCALE GENOMIC DNA]</scope>
    <source>
        <strain evidence="1 4">82B</strain>
    </source>
</reference>
<dbReference type="EC" id="3.4.-.-" evidence="1"/>
<dbReference type="OrthoDB" id="9807498at2"/>
<organism evidence="1 4">
    <name type="scientific">Staphylococcus caeli</name>
    <dbReference type="NCBI Taxonomy" id="2201815"/>
    <lineage>
        <taxon>Bacteria</taxon>
        <taxon>Bacillati</taxon>
        <taxon>Bacillota</taxon>
        <taxon>Bacilli</taxon>
        <taxon>Bacillales</taxon>
        <taxon>Staphylococcaceae</taxon>
        <taxon>Staphylococcus</taxon>
    </lineage>
</organism>
<keyword evidence="3" id="KW-1185">Reference proteome</keyword>
<dbReference type="InterPro" id="IPR001539">
    <property type="entry name" value="Peptidase_U32"/>
</dbReference>
<reference evidence="2 3" key="2">
    <citation type="submission" date="2016-09" db="EMBL/GenBank/DDBJ databases">
        <authorList>
            <consortium name="Pathogen Informatics"/>
            <person name="Sun Q."/>
            <person name="Inoue M."/>
        </authorList>
    </citation>
    <scope>NUCLEOTIDE SEQUENCE [LARGE SCALE GENOMIC DNA]</scope>
    <source>
        <strain evidence="2 3">82C</strain>
    </source>
</reference>
<gene>
    <name evidence="1" type="primary">yhbU_2</name>
    <name evidence="2" type="synonym">yhbU_1</name>
    <name evidence="1" type="ORF">SAMEA2297795_00095</name>
    <name evidence="2" type="ORF">SAMEA2297796_02330</name>
</gene>
<keyword evidence="1" id="KW-0645">Protease</keyword>
<dbReference type="RefSeq" id="WP_069996462.1">
    <property type="nucleotide sequence ID" value="NZ_FMPG01000001.1"/>
</dbReference>
<dbReference type="Pfam" id="PF01136">
    <property type="entry name" value="Peptidase_U32"/>
    <property type="match status" value="1"/>
</dbReference>
<dbReference type="PANTHER" id="PTHR30217">
    <property type="entry name" value="PEPTIDASE U32 FAMILY"/>
    <property type="match status" value="1"/>
</dbReference>
<dbReference type="Proteomes" id="UP000095412">
    <property type="component" value="Unassembled WGS sequence"/>
</dbReference>
<dbReference type="GO" id="GO:0006508">
    <property type="term" value="P:proteolysis"/>
    <property type="evidence" value="ECO:0007669"/>
    <property type="project" value="UniProtKB-KW"/>
</dbReference>
<dbReference type="EMBL" id="FMPG01000001">
    <property type="protein sequence ID" value="SCS26030.1"/>
    <property type="molecule type" value="Genomic_DNA"/>
</dbReference>
<dbReference type="Proteomes" id="UP000095768">
    <property type="component" value="Unassembled WGS sequence"/>
</dbReference>
<accession>A0A1D4QWH6</accession>
<dbReference type="InterPro" id="IPR051454">
    <property type="entry name" value="RNA/ubiquinone_mod_enzymes"/>
</dbReference>
<sequence>MTELLVTPKSVAHIETLIEKGADAFVIGEQKFGLRLAGEFDKQAMQQAVELIHRNGKKAYAAVNGIFHNYHLNALEAYIGFLHEVKVDRIIFGDPAVVMFVKDQTNPIPLNWDAEALVTNHFQCNYWGKKGAQRAQLARELSLEEIINIKKHANVEIEVQVHGMTCMFQSKRMLLGNYYTFQERQMKIERNKEANELLLYDEERDNKYPVYEDYNGTHIMSPNDICLIEELDSLLEVGIDALKIDGVLQTEEYINVCTEQYREAIDLYNEDPEAYDDEKFMLVDPIEEIQPEHRPFDEGFLYKQTVY</sequence>